<keyword evidence="6" id="KW-1015">Disulfide bond</keyword>
<feature type="domain" description="Peptidase M12A" evidence="9">
    <location>
        <begin position="44"/>
        <end position="202"/>
    </location>
</feature>
<reference evidence="11" key="1">
    <citation type="submission" date="2022-11" db="UniProtKB">
        <authorList>
            <consortium name="WormBaseParasite"/>
        </authorList>
    </citation>
    <scope>IDENTIFICATION</scope>
</reference>
<dbReference type="PROSITE" id="PS51864">
    <property type="entry name" value="ASTACIN"/>
    <property type="match status" value="1"/>
</dbReference>
<feature type="binding site" evidence="7">
    <location>
        <position position="144"/>
    </location>
    <ligand>
        <name>Zn(2+)</name>
        <dbReference type="ChEBI" id="CHEBI:29105"/>
        <note>catalytic</note>
    </ligand>
</feature>
<evidence type="ECO:0000313" key="10">
    <source>
        <dbReference type="Proteomes" id="UP000887566"/>
    </source>
</evidence>
<dbReference type="SMART" id="SM00235">
    <property type="entry name" value="ZnMc"/>
    <property type="match status" value="1"/>
</dbReference>
<protein>
    <recommendedName>
        <fullName evidence="8">Metalloendopeptidase</fullName>
        <ecNumber evidence="8">3.4.24.-</ecNumber>
    </recommendedName>
</protein>
<dbReference type="PANTHER" id="PTHR10127">
    <property type="entry name" value="DISCOIDIN, CUB, EGF, LAMININ , AND ZINC METALLOPROTEASE DOMAIN CONTAINING"/>
    <property type="match status" value="1"/>
</dbReference>
<feature type="binding site" evidence="7">
    <location>
        <position position="134"/>
    </location>
    <ligand>
        <name>Zn(2+)</name>
        <dbReference type="ChEBI" id="CHEBI:29105"/>
        <note>catalytic</note>
    </ligand>
</feature>
<dbReference type="EC" id="3.4.24.-" evidence="8"/>
<evidence type="ECO:0000256" key="7">
    <source>
        <dbReference type="PROSITE-ProRule" id="PRU01211"/>
    </source>
</evidence>
<feature type="binding site" evidence="7">
    <location>
        <position position="138"/>
    </location>
    <ligand>
        <name>Zn(2+)</name>
        <dbReference type="ChEBI" id="CHEBI:29105"/>
        <note>catalytic</note>
    </ligand>
</feature>
<evidence type="ECO:0000256" key="5">
    <source>
        <dbReference type="ARBA" id="ARBA00023049"/>
    </source>
</evidence>
<dbReference type="InterPro" id="IPR034035">
    <property type="entry name" value="Astacin-like_dom"/>
</dbReference>
<keyword evidence="5 8" id="KW-0482">Metalloprotease</keyword>
<keyword evidence="1 8" id="KW-0645">Protease</keyword>
<organism evidence="10 11">
    <name type="scientific">Plectus sambesii</name>
    <dbReference type="NCBI Taxonomy" id="2011161"/>
    <lineage>
        <taxon>Eukaryota</taxon>
        <taxon>Metazoa</taxon>
        <taxon>Ecdysozoa</taxon>
        <taxon>Nematoda</taxon>
        <taxon>Chromadorea</taxon>
        <taxon>Plectida</taxon>
        <taxon>Plectina</taxon>
        <taxon>Plectoidea</taxon>
        <taxon>Plectidae</taxon>
        <taxon>Plectus</taxon>
    </lineage>
</organism>
<dbReference type="CDD" id="cd04280">
    <property type="entry name" value="ZnMc_astacin_like"/>
    <property type="match status" value="1"/>
</dbReference>
<dbReference type="InterPro" id="IPR001506">
    <property type="entry name" value="Peptidase_M12A"/>
</dbReference>
<sequence>MSLLISFLFLFGAVSVASSRSIDALLIAGAFEGDILGVDPKQLNKIADAPMFWERNVVPFAIDSELDFIRRRAVEKAMLRIQDRTCIRFVARQREEDYLHFTDGTGCASHVGRVGGCQDIIVGPECDQVGLVLHLLMHALGFWHEESADDSSDYLLINWDNIREEDKIHFQTYSHRKSNHMSEPFDYRSLMYISPNAFAIDR</sequence>
<comment type="cofactor">
    <cofactor evidence="7 8">
        <name>Zn(2+)</name>
        <dbReference type="ChEBI" id="CHEBI:29105"/>
    </cofactor>
    <text evidence="7 8">Binds 1 zinc ion per subunit.</text>
</comment>
<accession>A0A914V4F9</accession>
<evidence type="ECO:0000256" key="3">
    <source>
        <dbReference type="ARBA" id="ARBA00022801"/>
    </source>
</evidence>
<keyword evidence="2 7" id="KW-0479">Metal-binding</keyword>
<dbReference type="AlphaFoldDB" id="A0A914V4F9"/>
<dbReference type="InterPro" id="IPR024079">
    <property type="entry name" value="MetalloPept_cat_dom_sf"/>
</dbReference>
<proteinExistence type="predicted"/>
<evidence type="ECO:0000256" key="8">
    <source>
        <dbReference type="RuleBase" id="RU361183"/>
    </source>
</evidence>
<dbReference type="GO" id="GO:0004222">
    <property type="term" value="F:metalloendopeptidase activity"/>
    <property type="evidence" value="ECO:0007669"/>
    <property type="project" value="UniProtKB-UniRule"/>
</dbReference>
<dbReference type="Gene3D" id="3.40.390.10">
    <property type="entry name" value="Collagenase (Catalytic Domain)"/>
    <property type="match status" value="1"/>
</dbReference>
<evidence type="ECO:0000259" key="9">
    <source>
        <dbReference type="PROSITE" id="PS51864"/>
    </source>
</evidence>
<dbReference type="WBParaSite" id="PSAMB.scaffold15377size1598.g36486.t1">
    <property type="protein sequence ID" value="PSAMB.scaffold15377size1598.g36486.t1"/>
    <property type="gene ID" value="PSAMB.scaffold15377size1598.g36486"/>
</dbReference>
<evidence type="ECO:0000256" key="2">
    <source>
        <dbReference type="ARBA" id="ARBA00022723"/>
    </source>
</evidence>
<feature type="chain" id="PRO_5038162377" description="Metalloendopeptidase" evidence="8">
    <location>
        <begin position="20"/>
        <end position="202"/>
    </location>
</feature>
<dbReference type="PANTHER" id="PTHR10127:SF780">
    <property type="entry name" value="METALLOENDOPEPTIDASE"/>
    <property type="match status" value="1"/>
</dbReference>
<evidence type="ECO:0000256" key="6">
    <source>
        <dbReference type="ARBA" id="ARBA00023157"/>
    </source>
</evidence>
<comment type="caution">
    <text evidence="7">Lacks conserved residue(s) required for the propagation of feature annotation.</text>
</comment>
<name>A0A914V4F9_9BILA</name>
<dbReference type="Pfam" id="PF01400">
    <property type="entry name" value="Astacin"/>
    <property type="match status" value="1"/>
</dbReference>
<evidence type="ECO:0000256" key="4">
    <source>
        <dbReference type="ARBA" id="ARBA00022833"/>
    </source>
</evidence>
<keyword evidence="4 7" id="KW-0862">Zinc</keyword>
<keyword evidence="3 8" id="KW-0378">Hydrolase</keyword>
<dbReference type="PRINTS" id="PR00480">
    <property type="entry name" value="ASTACIN"/>
</dbReference>
<dbReference type="SUPFAM" id="SSF55486">
    <property type="entry name" value="Metalloproteases ('zincins'), catalytic domain"/>
    <property type="match status" value="1"/>
</dbReference>
<dbReference type="GO" id="GO:0008270">
    <property type="term" value="F:zinc ion binding"/>
    <property type="evidence" value="ECO:0007669"/>
    <property type="project" value="UniProtKB-UniRule"/>
</dbReference>
<evidence type="ECO:0000313" key="11">
    <source>
        <dbReference type="WBParaSite" id="PSAMB.scaffold15377size1598.g36486.t1"/>
    </source>
</evidence>
<dbReference type="Proteomes" id="UP000887566">
    <property type="component" value="Unplaced"/>
</dbReference>
<keyword evidence="8" id="KW-0732">Signal</keyword>
<evidence type="ECO:0000256" key="1">
    <source>
        <dbReference type="ARBA" id="ARBA00022670"/>
    </source>
</evidence>
<feature type="signal peptide" evidence="8">
    <location>
        <begin position="1"/>
        <end position="19"/>
    </location>
</feature>
<keyword evidence="10" id="KW-1185">Reference proteome</keyword>
<dbReference type="InterPro" id="IPR006026">
    <property type="entry name" value="Peptidase_Metallo"/>
</dbReference>
<dbReference type="GO" id="GO:0006508">
    <property type="term" value="P:proteolysis"/>
    <property type="evidence" value="ECO:0007669"/>
    <property type="project" value="UniProtKB-KW"/>
</dbReference>